<protein>
    <submittedName>
        <fullName evidence="7">Cytochrome P450</fullName>
    </submittedName>
</protein>
<dbReference type="EMBL" id="VSFG01000002">
    <property type="protein sequence ID" value="TYB46396.1"/>
    <property type="molecule type" value="Genomic_DNA"/>
</dbReference>
<accession>A0A5D0NPE0</accession>
<sequence length="406" mass="44925">MAVREVDLFDLEFWGAPQREREELFARLRAEELPVFCPTPDGHGCYALTRYDDVLAASRNTAVFSSEPIATSPDDPPPDVMEFAGSIISLDAPRHTRLRRIVSRAFTPRLIGQMADDIAAIARELVGDLALKGPGDFVADVAAPMPMRVMFRMLGIPDSMQAEMTAVTDMVLGAGDPNYVSPTGEDRSTTLIKKYRKLHELMGELVKERRQRPGDDLVTKLISANVDGESLTAEELGKFFTLLIVAGSETARNTIAHTLDLLTEHPAQRALLLSDLPARLPGAIEEVVRFATPTTWMRRTLTSDFELAGHTYRAGDRVILFYNSANRDERAFTDPAVFDITRDPNPHVAFGAPGPHFCLGANLARHQIAVLFRELFARLPQIRAAGPGERHRSSFVNGFKSLPCEF</sequence>
<evidence type="ECO:0000256" key="6">
    <source>
        <dbReference type="ARBA" id="ARBA00023033"/>
    </source>
</evidence>
<dbReference type="GO" id="GO:0036199">
    <property type="term" value="F:cholest-4-en-3-one 26-monooxygenase activity"/>
    <property type="evidence" value="ECO:0007669"/>
    <property type="project" value="TreeGrafter"/>
</dbReference>
<dbReference type="RefSeq" id="WP_067892270.1">
    <property type="nucleotide sequence ID" value="NZ_VSFG01000002.1"/>
</dbReference>
<keyword evidence="3" id="KW-0479">Metal-binding</keyword>
<evidence type="ECO:0000256" key="3">
    <source>
        <dbReference type="ARBA" id="ARBA00022723"/>
    </source>
</evidence>
<dbReference type="AlphaFoldDB" id="A0A5D0NPE0"/>
<dbReference type="Gene3D" id="1.10.630.10">
    <property type="entry name" value="Cytochrome P450"/>
    <property type="match status" value="1"/>
</dbReference>
<dbReference type="GO" id="GO:0006707">
    <property type="term" value="P:cholesterol catabolic process"/>
    <property type="evidence" value="ECO:0007669"/>
    <property type="project" value="TreeGrafter"/>
</dbReference>
<dbReference type="FunFam" id="1.10.630.10:FF:000018">
    <property type="entry name" value="Cytochrome P450 monooxygenase"/>
    <property type="match status" value="1"/>
</dbReference>
<dbReference type="PANTHER" id="PTHR46696:SF4">
    <property type="entry name" value="BIOTIN BIOSYNTHESIS CYTOCHROME P450"/>
    <property type="match status" value="1"/>
</dbReference>
<comment type="caution">
    <text evidence="7">The sequence shown here is derived from an EMBL/GenBank/DDBJ whole genome shotgun (WGS) entry which is preliminary data.</text>
</comment>
<organism evidence="7 8">
    <name type="scientific">Actinomadura chibensis</name>
    <dbReference type="NCBI Taxonomy" id="392828"/>
    <lineage>
        <taxon>Bacteria</taxon>
        <taxon>Bacillati</taxon>
        <taxon>Actinomycetota</taxon>
        <taxon>Actinomycetes</taxon>
        <taxon>Streptosporangiales</taxon>
        <taxon>Thermomonosporaceae</taxon>
        <taxon>Actinomadura</taxon>
    </lineage>
</organism>
<dbReference type="GO" id="GO:0005506">
    <property type="term" value="F:iron ion binding"/>
    <property type="evidence" value="ECO:0007669"/>
    <property type="project" value="InterPro"/>
</dbReference>
<dbReference type="STRING" id="1220554.GCA_001552135_03449"/>
<dbReference type="InterPro" id="IPR001128">
    <property type="entry name" value="Cyt_P450"/>
</dbReference>
<proteinExistence type="inferred from homology"/>
<dbReference type="SUPFAM" id="SSF48264">
    <property type="entry name" value="Cytochrome P450"/>
    <property type="match status" value="1"/>
</dbReference>
<dbReference type="PANTHER" id="PTHR46696">
    <property type="entry name" value="P450, PUTATIVE (EUROFUNG)-RELATED"/>
    <property type="match status" value="1"/>
</dbReference>
<dbReference type="InterPro" id="IPR036396">
    <property type="entry name" value="Cyt_P450_sf"/>
</dbReference>
<keyword evidence="4" id="KW-0560">Oxidoreductase</keyword>
<dbReference type="InterPro" id="IPR002397">
    <property type="entry name" value="Cyt_P450_B"/>
</dbReference>
<dbReference type="GO" id="GO:0020037">
    <property type="term" value="F:heme binding"/>
    <property type="evidence" value="ECO:0007669"/>
    <property type="project" value="InterPro"/>
</dbReference>
<evidence type="ECO:0000256" key="2">
    <source>
        <dbReference type="ARBA" id="ARBA00022617"/>
    </source>
</evidence>
<evidence type="ECO:0000256" key="1">
    <source>
        <dbReference type="ARBA" id="ARBA00010617"/>
    </source>
</evidence>
<dbReference type="Pfam" id="PF00067">
    <property type="entry name" value="p450"/>
    <property type="match status" value="1"/>
</dbReference>
<keyword evidence="5" id="KW-0408">Iron</keyword>
<evidence type="ECO:0000256" key="4">
    <source>
        <dbReference type="ARBA" id="ARBA00023002"/>
    </source>
</evidence>
<dbReference type="GO" id="GO:0008395">
    <property type="term" value="F:steroid hydroxylase activity"/>
    <property type="evidence" value="ECO:0007669"/>
    <property type="project" value="TreeGrafter"/>
</dbReference>
<dbReference type="CDD" id="cd11033">
    <property type="entry name" value="CYP142-like"/>
    <property type="match status" value="1"/>
</dbReference>
<keyword evidence="6" id="KW-0503">Monooxygenase</keyword>
<evidence type="ECO:0000313" key="8">
    <source>
        <dbReference type="Proteomes" id="UP000323380"/>
    </source>
</evidence>
<reference evidence="7 8" key="1">
    <citation type="submission" date="2019-08" db="EMBL/GenBank/DDBJ databases">
        <title>Actinomadura sp. nov. CYP1-5 isolated from mountain soil.</title>
        <authorList>
            <person name="Songsumanus A."/>
            <person name="Kuncharoen N."/>
            <person name="Kudo T."/>
            <person name="Yuki M."/>
            <person name="Igarashi Y."/>
            <person name="Tanasupawat S."/>
        </authorList>
    </citation>
    <scope>NUCLEOTIDE SEQUENCE [LARGE SCALE GENOMIC DNA]</scope>
    <source>
        <strain evidence="7 8">JCM 14158</strain>
    </source>
</reference>
<evidence type="ECO:0000313" key="7">
    <source>
        <dbReference type="EMBL" id="TYB46396.1"/>
    </source>
</evidence>
<gene>
    <name evidence="7" type="ORF">FXF69_14150</name>
</gene>
<name>A0A5D0NPE0_9ACTN</name>
<keyword evidence="2" id="KW-0349">Heme</keyword>
<comment type="similarity">
    <text evidence="1">Belongs to the cytochrome P450 family.</text>
</comment>
<dbReference type="Proteomes" id="UP000323380">
    <property type="component" value="Unassembled WGS sequence"/>
</dbReference>
<dbReference type="PRINTS" id="PR00359">
    <property type="entry name" value="BP450"/>
</dbReference>
<evidence type="ECO:0000256" key="5">
    <source>
        <dbReference type="ARBA" id="ARBA00023004"/>
    </source>
</evidence>
<keyword evidence="8" id="KW-1185">Reference proteome</keyword>